<reference evidence="3" key="1">
    <citation type="journal article" date="2019" name="Int. J. Syst. Evol. Microbiol.">
        <title>The Global Catalogue of Microorganisms (GCM) 10K type strain sequencing project: providing services to taxonomists for standard genome sequencing and annotation.</title>
        <authorList>
            <consortium name="The Broad Institute Genomics Platform"/>
            <consortium name="The Broad Institute Genome Sequencing Center for Infectious Disease"/>
            <person name="Wu L."/>
            <person name="Ma J."/>
        </authorList>
    </citation>
    <scope>NUCLEOTIDE SEQUENCE [LARGE SCALE GENOMIC DNA]</scope>
    <source>
        <strain evidence="3">JCM 14319</strain>
    </source>
</reference>
<dbReference type="Proteomes" id="UP001500506">
    <property type="component" value="Unassembled WGS sequence"/>
</dbReference>
<organism evidence="2 3">
    <name type="scientific">Agromyces humatus</name>
    <dbReference type="NCBI Taxonomy" id="279573"/>
    <lineage>
        <taxon>Bacteria</taxon>
        <taxon>Bacillati</taxon>
        <taxon>Actinomycetota</taxon>
        <taxon>Actinomycetes</taxon>
        <taxon>Micrococcales</taxon>
        <taxon>Microbacteriaceae</taxon>
        <taxon>Agromyces</taxon>
    </lineage>
</organism>
<proteinExistence type="predicted"/>
<accession>A0ABP4X419</accession>
<protein>
    <submittedName>
        <fullName evidence="2">Uncharacterized protein</fullName>
    </submittedName>
</protein>
<dbReference type="EMBL" id="BAAANH010000006">
    <property type="protein sequence ID" value="GAA1767087.1"/>
    <property type="molecule type" value="Genomic_DNA"/>
</dbReference>
<gene>
    <name evidence="2" type="ORF">GCM10009747_29360</name>
</gene>
<sequence length="67" mass="7798">MQELLRDMPCWRGPDTPPSPEFFLSGLSTHRPRRHSTRAADSADKELSDGERHRVRLERVVFGWDHA</sequence>
<name>A0ABP4X419_9MICO</name>
<keyword evidence="3" id="KW-1185">Reference proteome</keyword>
<evidence type="ECO:0000313" key="2">
    <source>
        <dbReference type="EMBL" id="GAA1767087.1"/>
    </source>
</evidence>
<comment type="caution">
    <text evidence="2">The sequence shown here is derived from an EMBL/GenBank/DDBJ whole genome shotgun (WGS) entry which is preliminary data.</text>
</comment>
<feature type="region of interest" description="Disordered" evidence="1">
    <location>
        <begin position="25"/>
        <end position="47"/>
    </location>
</feature>
<evidence type="ECO:0000256" key="1">
    <source>
        <dbReference type="SAM" id="MobiDB-lite"/>
    </source>
</evidence>
<evidence type="ECO:0000313" key="3">
    <source>
        <dbReference type="Proteomes" id="UP001500506"/>
    </source>
</evidence>